<evidence type="ECO:0000259" key="14">
    <source>
        <dbReference type="Pfam" id="PF13603"/>
    </source>
</evidence>
<dbReference type="GO" id="GO:0004823">
    <property type="term" value="F:leucine-tRNA ligase activity"/>
    <property type="evidence" value="ECO:0007669"/>
    <property type="project" value="UniProtKB-EC"/>
</dbReference>
<dbReference type="Gene3D" id="3.10.20.590">
    <property type="match status" value="1"/>
</dbReference>
<dbReference type="Pfam" id="PF09334">
    <property type="entry name" value="tRNA-synt_1g"/>
    <property type="match status" value="1"/>
</dbReference>
<dbReference type="InterPro" id="IPR014729">
    <property type="entry name" value="Rossmann-like_a/b/a_fold"/>
</dbReference>
<evidence type="ECO:0000256" key="4">
    <source>
        <dbReference type="ARBA" id="ARBA00022741"/>
    </source>
</evidence>
<dbReference type="RefSeq" id="WP_283266645.1">
    <property type="nucleotide sequence ID" value="NZ_CP125669.1"/>
</dbReference>
<evidence type="ECO:0000259" key="12">
    <source>
        <dbReference type="Pfam" id="PF08264"/>
    </source>
</evidence>
<evidence type="ECO:0000256" key="3">
    <source>
        <dbReference type="ARBA" id="ARBA00022598"/>
    </source>
</evidence>
<dbReference type="InterPro" id="IPR025709">
    <property type="entry name" value="Leu_tRNA-synth_edit"/>
</dbReference>
<dbReference type="Gene3D" id="1.10.730.10">
    <property type="entry name" value="Isoleucyl-tRNA Synthetase, Domain 1"/>
    <property type="match status" value="1"/>
</dbReference>
<evidence type="ECO:0000256" key="5">
    <source>
        <dbReference type="ARBA" id="ARBA00022840"/>
    </source>
</evidence>
<evidence type="ECO:0000256" key="8">
    <source>
        <dbReference type="ARBA" id="ARBA00047469"/>
    </source>
</evidence>
<comment type="similarity">
    <text evidence="1 9 10">Belongs to the class-I aminoacyl-tRNA synthetase family.</text>
</comment>
<keyword evidence="6 9" id="KW-0648">Protein biosynthesis</keyword>
<dbReference type="InterPro" id="IPR009080">
    <property type="entry name" value="tRNAsynth_Ia_anticodon-bd"/>
</dbReference>
<gene>
    <name evidence="9 15" type="primary">leuS</name>
    <name evidence="15" type="ORF">QLH32_13775</name>
</gene>
<feature type="short sequence motif" description="'KMSKS' region" evidence="9">
    <location>
        <begin position="636"/>
        <end position="640"/>
    </location>
</feature>
<sequence>MTTSHIDAEYQASAIEPQVQQDWDNRKVFKVADTVEGKHRYILSMFPYPSGKLHMGHVRNYTIGDVISRFYRLKGETVLQPMGWDAFGLPAENAAIAHKVAPAKWTFENIAYMRDQLKKLGLSVDWDREFATCTPEYYHWEQWLFVQLYKKGLIYRKLSTVNWDPVDQTVLANEQVENGRGWRSGALVEKRDIPMYYFRITDYAQELLDDLDTLQDGWPQQVLTMQRNWIGRSTGMEITFPSANPEIYADGLTVYTTRADTLMGVTYVAVAAEHPLALKAAENNPELAAFIEECRMGSVAEADLATAEKKGMATGLFVKHPVTGEQVPVWIANYVLMSYGSGAVMAVPAHDERDFEFANKFNLPIKQVIDAKGVDDAEFSATTWQEWYGSKEGKLVNSGEFDGLNFQAAFDALLAKLEPQALANAKVQFRLRDWGVSRQRYWGCPIPMINCNRCGQVTVPEDQLPVVLPTDVVPDGSGNPLNKMPEFYETKCPSCGGNARRETDTLDTFVESSWYYARYASPDFTGGMVKPEAAQNWLPVNQYIGGVEHAILHLLYARFFHKLMRDEGVVQGNEPFSNLLTQGMVLADTFYREAENGKKTWFNPADIILEKDEKGRVLSAKYSGDGQDVVIGGQEKMSKSKNNGIDPQAIIDQYGADTARVFMMFAAPPDQSLEWSDAGVEGANRFLKRVWRLATGFLEKSTNGGSDVGSVALSKEAQDLRRKTHETIQKVGDDIERRHAFNTAIAALMELLNATNKFEAKDDSDVAVEREAITTLLTLLAPFAPHLSQTLLAQFGIDLTSAEFPQVDESALTRNTQTIVVQVNGKLRGKLEVTVDISKEDLLAQAKALAEVQQFLTGPTKKEIVVPNKLVNLVV</sequence>
<dbReference type="InterPro" id="IPR002300">
    <property type="entry name" value="aa-tRNA-synth_Ia"/>
</dbReference>
<accession>A0ABY8S2F9</accession>
<protein>
    <recommendedName>
        <fullName evidence="9">Leucine--tRNA ligase</fullName>
        <ecNumber evidence="9">6.1.1.4</ecNumber>
    </recommendedName>
    <alternativeName>
        <fullName evidence="9">Leucyl-tRNA synthetase</fullName>
        <shortName evidence="9">LeuRS</shortName>
    </alternativeName>
</protein>
<evidence type="ECO:0000256" key="7">
    <source>
        <dbReference type="ARBA" id="ARBA00023146"/>
    </source>
</evidence>
<dbReference type="PRINTS" id="PR00985">
    <property type="entry name" value="TRNASYNTHLEU"/>
</dbReference>
<dbReference type="PANTHER" id="PTHR43740:SF2">
    <property type="entry name" value="LEUCINE--TRNA LIGASE, MITOCHONDRIAL"/>
    <property type="match status" value="1"/>
</dbReference>
<evidence type="ECO:0000313" key="16">
    <source>
        <dbReference type="Proteomes" id="UP001229836"/>
    </source>
</evidence>
<dbReference type="Pfam" id="PF08264">
    <property type="entry name" value="Anticodon_1"/>
    <property type="match status" value="1"/>
</dbReference>
<keyword evidence="3 9" id="KW-0436">Ligase</keyword>
<feature type="binding site" evidence="9">
    <location>
        <position position="639"/>
    </location>
    <ligand>
        <name>ATP</name>
        <dbReference type="ChEBI" id="CHEBI:30616"/>
    </ligand>
</feature>
<dbReference type="InterPro" id="IPR001412">
    <property type="entry name" value="aa-tRNA-synth_I_CS"/>
</dbReference>
<name>A0ABY8S2F9_9GAMM</name>
<dbReference type="Pfam" id="PF00133">
    <property type="entry name" value="tRNA-synt_1"/>
    <property type="match status" value="1"/>
</dbReference>
<reference evidence="15 16" key="1">
    <citation type="submission" date="2023-05" db="EMBL/GenBank/DDBJ databases">
        <title>The complete genome of Acinetobacter sp. nov KCTC 92772.</title>
        <authorList>
            <person name="Zhou G."/>
        </authorList>
    </citation>
    <scope>NUCLEOTIDE SEQUENCE [LARGE SCALE GENOMIC DNA]</scope>
    <source>
        <strain evidence="15 16">KCTC 92772</strain>
    </source>
</reference>
<keyword evidence="5 9" id="KW-0067">ATP-binding</keyword>
<dbReference type="PANTHER" id="PTHR43740">
    <property type="entry name" value="LEUCYL-TRNA SYNTHETASE"/>
    <property type="match status" value="1"/>
</dbReference>
<feature type="domain" description="Methionyl/Leucyl tRNA synthetase" evidence="13">
    <location>
        <begin position="41"/>
        <end position="177"/>
    </location>
</feature>
<evidence type="ECO:0000256" key="10">
    <source>
        <dbReference type="RuleBase" id="RU363035"/>
    </source>
</evidence>
<dbReference type="SUPFAM" id="SSF52374">
    <property type="entry name" value="Nucleotidylyl transferase"/>
    <property type="match status" value="1"/>
</dbReference>
<dbReference type="EC" id="6.1.1.4" evidence="9"/>
<feature type="domain" description="Leucyl-tRNA synthetase editing" evidence="14">
    <location>
        <begin position="227"/>
        <end position="417"/>
    </location>
</feature>
<feature type="domain" description="Methionyl/Valyl/Leucyl/Isoleucyl-tRNA synthetase anticodon-binding" evidence="12">
    <location>
        <begin position="719"/>
        <end position="836"/>
    </location>
</feature>
<comment type="catalytic activity">
    <reaction evidence="8 9">
        <text>tRNA(Leu) + L-leucine + ATP = L-leucyl-tRNA(Leu) + AMP + diphosphate</text>
        <dbReference type="Rhea" id="RHEA:11688"/>
        <dbReference type="Rhea" id="RHEA-COMP:9613"/>
        <dbReference type="Rhea" id="RHEA-COMP:9622"/>
        <dbReference type="ChEBI" id="CHEBI:30616"/>
        <dbReference type="ChEBI" id="CHEBI:33019"/>
        <dbReference type="ChEBI" id="CHEBI:57427"/>
        <dbReference type="ChEBI" id="CHEBI:78442"/>
        <dbReference type="ChEBI" id="CHEBI:78494"/>
        <dbReference type="ChEBI" id="CHEBI:456215"/>
        <dbReference type="EC" id="6.1.1.4"/>
    </reaction>
</comment>
<dbReference type="Gene3D" id="3.40.50.620">
    <property type="entry name" value="HUPs"/>
    <property type="match status" value="2"/>
</dbReference>
<evidence type="ECO:0000256" key="2">
    <source>
        <dbReference type="ARBA" id="ARBA00022490"/>
    </source>
</evidence>
<proteinExistence type="inferred from homology"/>
<dbReference type="HAMAP" id="MF_00049_B">
    <property type="entry name" value="Leu_tRNA_synth_B"/>
    <property type="match status" value="1"/>
</dbReference>
<dbReference type="InterPro" id="IPR015413">
    <property type="entry name" value="Methionyl/Leucyl_tRNA_Synth"/>
</dbReference>
<organism evidence="15 16">
    <name type="scientific">Acinetobacter corruptisaponis</name>
    <dbReference type="NCBI Taxonomy" id="3045147"/>
    <lineage>
        <taxon>Bacteria</taxon>
        <taxon>Pseudomonadati</taxon>
        <taxon>Pseudomonadota</taxon>
        <taxon>Gammaproteobacteria</taxon>
        <taxon>Moraxellales</taxon>
        <taxon>Moraxellaceae</taxon>
        <taxon>Acinetobacter</taxon>
    </lineage>
</organism>
<evidence type="ECO:0000259" key="11">
    <source>
        <dbReference type="Pfam" id="PF00133"/>
    </source>
</evidence>
<dbReference type="SUPFAM" id="SSF50677">
    <property type="entry name" value="ValRS/IleRS/LeuRS editing domain"/>
    <property type="match status" value="1"/>
</dbReference>
<evidence type="ECO:0000313" key="15">
    <source>
        <dbReference type="EMBL" id="WHP05089.1"/>
    </source>
</evidence>
<keyword evidence="7 9" id="KW-0030">Aminoacyl-tRNA synthetase</keyword>
<evidence type="ECO:0000256" key="1">
    <source>
        <dbReference type="ARBA" id="ARBA00005594"/>
    </source>
</evidence>
<dbReference type="InterPro" id="IPR013155">
    <property type="entry name" value="M/V/L/I-tRNA-synth_anticd-bd"/>
</dbReference>
<evidence type="ECO:0000256" key="6">
    <source>
        <dbReference type="ARBA" id="ARBA00022917"/>
    </source>
</evidence>
<feature type="short sequence motif" description="'HIGH' region" evidence="9">
    <location>
        <begin position="47"/>
        <end position="57"/>
    </location>
</feature>
<dbReference type="CDD" id="cd07958">
    <property type="entry name" value="Anticodon_Ia_Leu_BEm"/>
    <property type="match status" value="1"/>
</dbReference>
<dbReference type="Gene3D" id="3.90.740.10">
    <property type="entry name" value="Valyl/Leucyl/Isoleucyl-tRNA synthetase, editing domain"/>
    <property type="match status" value="1"/>
</dbReference>
<evidence type="ECO:0000256" key="9">
    <source>
        <dbReference type="HAMAP-Rule" id="MF_00049"/>
    </source>
</evidence>
<dbReference type="InterPro" id="IPR002302">
    <property type="entry name" value="Leu-tRNA-ligase"/>
</dbReference>
<dbReference type="InterPro" id="IPR009008">
    <property type="entry name" value="Val/Leu/Ile-tRNA-synth_edit"/>
</dbReference>
<dbReference type="Proteomes" id="UP001229836">
    <property type="component" value="Chromosome"/>
</dbReference>
<keyword evidence="2 9" id="KW-0963">Cytoplasm</keyword>
<dbReference type="SUPFAM" id="SSF47323">
    <property type="entry name" value="Anticodon-binding domain of a subclass of class I aminoacyl-tRNA synthetases"/>
    <property type="match status" value="1"/>
</dbReference>
<dbReference type="NCBIfam" id="TIGR00396">
    <property type="entry name" value="leuS_bact"/>
    <property type="match status" value="1"/>
</dbReference>
<feature type="domain" description="Aminoacyl-tRNA synthetase class Ia" evidence="11">
    <location>
        <begin position="635"/>
        <end position="675"/>
    </location>
</feature>
<dbReference type="Pfam" id="PF13603">
    <property type="entry name" value="tRNA-synt_1_2"/>
    <property type="match status" value="1"/>
</dbReference>
<evidence type="ECO:0000259" key="13">
    <source>
        <dbReference type="Pfam" id="PF09334"/>
    </source>
</evidence>
<keyword evidence="4 9" id="KW-0547">Nucleotide-binding</keyword>
<dbReference type="Gene3D" id="2.20.28.290">
    <property type="match status" value="1"/>
</dbReference>
<keyword evidence="16" id="KW-1185">Reference proteome</keyword>
<comment type="subcellular location">
    <subcellularLocation>
        <location evidence="9">Cytoplasm</location>
    </subcellularLocation>
</comment>
<dbReference type="PROSITE" id="PS00178">
    <property type="entry name" value="AA_TRNA_LIGASE_I"/>
    <property type="match status" value="1"/>
</dbReference>
<dbReference type="EMBL" id="CP125669">
    <property type="protein sequence ID" value="WHP05089.1"/>
    <property type="molecule type" value="Genomic_DNA"/>
</dbReference>